<proteinExistence type="predicted"/>
<evidence type="ECO:0000313" key="1">
    <source>
        <dbReference type="EMBL" id="GEJ57528.1"/>
    </source>
</evidence>
<protein>
    <submittedName>
        <fullName evidence="1">Uncharacterized protein</fullName>
    </submittedName>
</protein>
<organism evidence="1 2">
    <name type="scientific">Anaeromyxobacter diazotrophicus</name>
    <dbReference type="NCBI Taxonomy" id="2590199"/>
    <lineage>
        <taxon>Bacteria</taxon>
        <taxon>Pseudomonadati</taxon>
        <taxon>Myxococcota</taxon>
        <taxon>Myxococcia</taxon>
        <taxon>Myxococcales</taxon>
        <taxon>Cystobacterineae</taxon>
        <taxon>Anaeromyxobacteraceae</taxon>
        <taxon>Anaeromyxobacter</taxon>
    </lineage>
</organism>
<evidence type="ECO:0000313" key="2">
    <source>
        <dbReference type="Proteomes" id="UP000503640"/>
    </source>
</evidence>
<dbReference type="InterPro" id="IPR059206">
    <property type="entry name" value="Sll1717-like"/>
</dbReference>
<dbReference type="AlphaFoldDB" id="A0A7I9VMT9"/>
<dbReference type="Proteomes" id="UP000503640">
    <property type="component" value="Unassembled WGS sequence"/>
</dbReference>
<reference evidence="2" key="1">
    <citation type="journal article" date="2020" name="Appl. Environ. Microbiol.">
        <title>Diazotrophic Anaeromyxobacter Isolates from Soils.</title>
        <authorList>
            <person name="Masuda Y."/>
            <person name="Yamanaka H."/>
            <person name="Xu Z.X."/>
            <person name="Shiratori Y."/>
            <person name="Aono T."/>
            <person name="Amachi S."/>
            <person name="Senoo K."/>
            <person name="Itoh H."/>
        </authorList>
    </citation>
    <scope>NUCLEOTIDE SEQUENCE [LARGE SCALE GENOMIC DNA]</scope>
    <source>
        <strain evidence="2">R267</strain>
    </source>
</reference>
<gene>
    <name evidence="1" type="ORF">AMYX_22690</name>
</gene>
<keyword evidence="2" id="KW-1185">Reference proteome</keyword>
<dbReference type="NCBIfam" id="NF047389">
    <property type="entry name" value="ATPase_Sll1717"/>
    <property type="match status" value="1"/>
</dbReference>
<accession>A0A7I9VMT9</accession>
<dbReference type="EMBL" id="BJTG01000005">
    <property type="protein sequence ID" value="GEJ57528.1"/>
    <property type="molecule type" value="Genomic_DNA"/>
</dbReference>
<name>A0A7I9VMT9_9BACT</name>
<comment type="caution">
    <text evidence="1">The sequence shown here is derived from an EMBL/GenBank/DDBJ whole genome shotgun (WGS) entry which is preliminary data.</text>
</comment>
<sequence length="510" mass="55694">MCSLQRIWTLKTQFDTSALLEAVSTIAQGAGSAEKLSDAEFFGGLYPVPSQTRSFEPDRILVIGGRGTGKTQIFRALLDPPGRAAVVKATGVKLVHDPARILFIESFTSGRSFVKNAPSHPSADAIESALDAATAKDARKLWIGLSLARLAVDADAVKTLPSALRSRVDALRKNASSPRDSLAWVSADVERAFALIDDVDSAMTAKGQLCVFTFDALDRAANDWATLEIAVGGLLSLALDISRRCRSVRLKVFLRPDLEASGMRSFPDASKLRGYREELAWSTTDLYRMAFKRMGAAHEGGAETREYLEYLCGRSSFIDIAPLGWTPTSAVDEDAQNRVMTALIGKYMGLNPRKGLTYTWIPNHLADALSRVSPRSFLVAFARAAGWMRDKGGSKGSTPLTPTSLAEGVKEASKQRVDELAEDFPWIEEVASQLEALEVPCSQARLLERLKKCRFVKGHASLPGTDPYTVLEKLKDLGVFLESKDGRYNVPDLYRVAMGMKRRGGIKLAE</sequence>